<organism evidence="7 8">
    <name type="scientific">Natronosalvus rutilus</name>
    <dbReference type="NCBI Taxonomy" id="2953753"/>
    <lineage>
        <taxon>Archaea</taxon>
        <taxon>Methanobacteriati</taxon>
        <taxon>Methanobacteriota</taxon>
        <taxon>Stenosarchaea group</taxon>
        <taxon>Halobacteria</taxon>
        <taxon>Halobacteriales</taxon>
        <taxon>Natrialbaceae</taxon>
        <taxon>Natronosalvus</taxon>
    </lineage>
</organism>
<feature type="transmembrane region" description="Helical" evidence="5">
    <location>
        <begin position="258"/>
        <end position="284"/>
    </location>
</feature>
<evidence type="ECO:0000259" key="6">
    <source>
        <dbReference type="PROSITE" id="PS50928"/>
    </source>
</evidence>
<feature type="transmembrane region" description="Helical" evidence="5">
    <location>
        <begin position="143"/>
        <end position="164"/>
    </location>
</feature>
<dbReference type="AlphaFoldDB" id="A0A9E7N5Q8"/>
<name>A0A9E7N5Q8_9EURY</name>
<dbReference type="PANTHER" id="PTHR43376:SF1">
    <property type="entry name" value="OLIGOPEPTIDE TRANSPORT SYSTEM PERMEASE PROTEIN"/>
    <property type="match status" value="1"/>
</dbReference>
<gene>
    <name evidence="7" type="ORF">NGM29_10535</name>
</gene>
<comment type="subcellular location">
    <subcellularLocation>
        <location evidence="5">Cell membrane</location>
        <topology evidence="5">Multi-pass membrane protein</topology>
    </subcellularLocation>
    <subcellularLocation>
        <location evidence="1">Membrane</location>
        <topology evidence="1">Multi-pass membrane protein</topology>
    </subcellularLocation>
</comment>
<protein>
    <submittedName>
        <fullName evidence="7">ABC transporter permease</fullName>
    </submittedName>
</protein>
<evidence type="ECO:0000256" key="4">
    <source>
        <dbReference type="ARBA" id="ARBA00023136"/>
    </source>
</evidence>
<feature type="transmembrane region" description="Helical" evidence="5">
    <location>
        <begin position="106"/>
        <end position="131"/>
    </location>
</feature>
<feature type="domain" description="ABC transmembrane type-1" evidence="6">
    <location>
        <begin position="104"/>
        <end position="323"/>
    </location>
</feature>
<dbReference type="InterPro" id="IPR000515">
    <property type="entry name" value="MetI-like"/>
</dbReference>
<dbReference type="Pfam" id="PF00528">
    <property type="entry name" value="BPD_transp_1"/>
    <property type="match status" value="1"/>
</dbReference>
<dbReference type="GO" id="GO:0055085">
    <property type="term" value="P:transmembrane transport"/>
    <property type="evidence" value="ECO:0007669"/>
    <property type="project" value="InterPro"/>
</dbReference>
<reference evidence="7" key="1">
    <citation type="submission" date="2022-06" db="EMBL/GenBank/DDBJ databases">
        <title>Diverse halophilic archaea isolated from saline environments.</title>
        <authorList>
            <person name="Cui H.-L."/>
        </authorList>
    </citation>
    <scope>NUCLEOTIDE SEQUENCE</scope>
    <source>
        <strain evidence="7">WLHS1</strain>
    </source>
</reference>
<dbReference type="PROSITE" id="PS50928">
    <property type="entry name" value="ABC_TM1"/>
    <property type="match status" value="1"/>
</dbReference>
<dbReference type="PANTHER" id="PTHR43376">
    <property type="entry name" value="OLIGOPEPTIDE TRANSPORT SYSTEM PERMEASE PROTEIN"/>
    <property type="match status" value="1"/>
</dbReference>
<dbReference type="RefSeq" id="WP_254156071.1">
    <property type="nucleotide sequence ID" value="NZ_CP100355.1"/>
</dbReference>
<keyword evidence="3 5" id="KW-1133">Transmembrane helix</keyword>
<evidence type="ECO:0000256" key="5">
    <source>
        <dbReference type="RuleBase" id="RU363032"/>
    </source>
</evidence>
<dbReference type="GeneID" id="73290487"/>
<keyword evidence="4 5" id="KW-0472">Membrane</keyword>
<proteinExistence type="inferred from homology"/>
<feature type="transmembrane region" description="Helical" evidence="5">
    <location>
        <begin position="12"/>
        <end position="30"/>
    </location>
</feature>
<dbReference type="EMBL" id="CP100355">
    <property type="protein sequence ID" value="UTF52232.1"/>
    <property type="molecule type" value="Genomic_DNA"/>
</dbReference>
<dbReference type="KEGG" id="sawl:NGM29_10535"/>
<dbReference type="CDD" id="cd06261">
    <property type="entry name" value="TM_PBP2"/>
    <property type="match status" value="1"/>
</dbReference>
<dbReference type="InterPro" id="IPR035906">
    <property type="entry name" value="MetI-like_sf"/>
</dbReference>
<dbReference type="GO" id="GO:0005886">
    <property type="term" value="C:plasma membrane"/>
    <property type="evidence" value="ECO:0007669"/>
    <property type="project" value="UniProtKB-SubCell"/>
</dbReference>
<evidence type="ECO:0000256" key="3">
    <source>
        <dbReference type="ARBA" id="ARBA00022989"/>
    </source>
</evidence>
<keyword evidence="2 5" id="KW-0812">Transmembrane</keyword>
<feature type="transmembrane region" description="Helical" evidence="5">
    <location>
        <begin position="304"/>
        <end position="323"/>
    </location>
</feature>
<feature type="transmembrane region" description="Helical" evidence="5">
    <location>
        <begin position="200"/>
        <end position="221"/>
    </location>
</feature>
<keyword evidence="8" id="KW-1185">Reference proteome</keyword>
<evidence type="ECO:0000313" key="8">
    <source>
        <dbReference type="Proteomes" id="UP001056855"/>
    </source>
</evidence>
<dbReference type="Gene3D" id="1.10.3720.10">
    <property type="entry name" value="MetI-like"/>
    <property type="match status" value="1"/>
</dbReference>
<keyword evidence="5" id="KW-0813">Transport</keyword>
<evidence type="ECO:0000256" key="1">
    <source>
        <dbReference type="ARBA" id="ARBA00004141"/>
    </source>
</evidence>
<evidence type="ECO:0000256" key="2">
    <source>
        <dbReference type="ARBA" id="ARBA00022692"/>
    </source>
</evidence>
<accession>A0A9E7N5Q8</accession>
<sequence length="341" mass="37104">MVRYYIKRTVQLLVTIVTVVSLSFFLIRFLPGGPADALRAELLQNNPGMSQAQINRRVEARLNIAPDDPLLVQYTDYLINLSQGDMGTSTTQGAPVTEILASAIPWTIFVMATAVGVAFVIGISAGALMAYKEGSRFDSTATVAAIVTNSVPDYIYGILLLWILGFQLGLFPLGGRYSGAVEPTINLLTPMQTVGFLGDALRHAALLITSVVIFVWGGWALGMRGNSIQILGEDYLRVARLRGLSERRIALRYVGRNAVLPMYTAMLITVGFLFGGSVILEQIFSYPGVGYYMIEGLHRRDYPLMMGVFIVITITVAIGVYIADLTYGWIDPRASADGGSD</sequence>
<evidence type="ECO:0000313" key="7">
    <source>
        <dbReference type="EMBL" id="UTF52232.1"/>
    </source>
</evidence>
<comment type="similarity">
    <text evidence="5">Belongs to the binding-protein-dependent transport system permease family.</text>
</comment>
<dbReference type="Proteomes" id="UP001056855">
    <property type="component" value="Chromosome"/>
</dbReference>
<dbReference type="SUPFAM" id="SSF161098">
    <property type="entry name" value="MetI-like"/>
    <property type="match status" value="1"/>
</dbReference>